<dbReference type="Gramene" id="TRITD2Bv1G260850.1">
    <property type="protein sequence ID" value="TRITD2Bv1G260850.1"/>
    <property type="gene ID" value="TRITD2Bv1G260850"/>
</dbReference>
<keyword evidence="2" id="KW-0812">Transmembrane</keyword>
<dbReference type="Proteomes" id="UP000324705">
    <property type="component" value="Chromosome 2B"/>
</dbReference>
<organism evidence="3 4">
    <name type="scientific">Triticum turgidum subsp. durum</name>
    <name type="common">Durum wheat</name>
    <name type="synonym">Triticum durum</name>
    <dbReference type="NCBI Taxonomy" id="4567"/>
    <lineage>
        <taxon>Eukaryota</taxon>
        <taxon>Viridiplantae</taxon>
        <taxon>Streptophyta</taxon>
        <taxon>Embryophyta</taxon>
        <taxon>Tracheophyta</taxon>
        <taxon>Spermatophyta</taxon>
        <taxon>Magnoliopsida</taxon>
        <taxon>Liliopsida</taxon>
        <taxon>Poales</taxon>
        <taxon>Poaceae</taxon>
        <taxon>BOP clade</taxon>
        <taxon>Pooideae</taxon>
        <taxon>Triticodae</taxon>
        <taxon>Triticeae</taxon>
        <taxon>Triticinae</taxon>
        <taxon>Triticum</taxon>
    </lineage>
</organism>
<name>A0A9R1Q3F4_TRITD</name>
<dbReference type="EMBL" id="LT934114">
    <property type="protein sequence ID" value="VAH54763.1"/>
    <property type="molecule type" value="Genomic_DNA"/>
</dbReference>
<evidence type="ECO:0000313" key="4">
    <source>
        <dbReference type="Proteomes" id="UP000324705"/>
    </source>
</evidence>
<feature type="region of interest" description="Disordered" evidence="1">
    <location>
        <begin position="80"/>
        <end position="107"/>
    </location>
</feature>
<gene>
    <name evidence="3" type="ORF">TRITD_2Bv1G260850</name>
</gene>
<keyword evidence="2" id="KW-0472">Membrane</keyword>
<feature type="transmembrane region" description="Helical" evidence="2">
    <location>
        <begin position="144"/>
        <end position="168"/>
    </location>
</feature>
<keyword evidence="4" id="KW-1185">Reference proteome</keyword>
<proteinExistence type="predicted"/>
<dbReference type="AlphaFoldDB" id="A0A9R1Q3F4"/>
<evidence type="ECO:0000313" key="3">
    <source>
        <dbReference type="EMBL" id="VAH54763.1"/>
    </source>
</evidence>
<reference evidence="3 4" key="1">
    <citation type="submission" date="2017-09" db="EMBL/GenBank/DDBJ databases">
        <authorList>
            <consortium name="International Durum Wheat Genome Sequencing Consortium (IDWGSC)"/>
            <person name="Milanesi L."/>
        </authorList>
    </citation>
    <scope>NUCLEOTIDE SEQUENCE [LARGE SCALE GENOMIC DNA]</scope>
    <source>
        <strain evidence="4">cv. Svevo</strain>
    </source>
</reference>
<keyword evidence="2" id="KW-1133">Transmembrane helix</keyword>
<evidence type="ECO:0000256" key="1">
    <source>
        <dbReference type="SAM" id="MobiDB-lite"/>
    </source>
</evidence>
<accession>A0A9R1Q3F4</accession>
<feature type="transmembrane region" description="Helical" evidence="2">
    <location>
        <begin position="113"/>
        <end position="132"/>
    </location>
</feature>
<protein>
    <submittedName>
        <fullName evidence="3">Uncharacterized protein</fullName>
    </submittedName>
</protein>
<evidence type="ECO:0000256" key="2">
    <source>
        <dbReference type="SAM" id="Phobius"/>
    </source>
</evidence>
<sequence>MADANQGGDPAPLPIRTCPESQRKHLVSASFSSDPLNISFFAGQIQPSRRGCNFYRWQHGYADHLASLGPAAPQLAQIQPPEEQGGQGLGVQDIQLPHAPQGRRNGAPEGTQFISSVCAVAGYILAALPTAGRQGTAGVDAASINLVVSVANLVIGVAILVFVVADVVMRVLA</sequence>